<dbReference type="GO" id="GO:0047617">
    <property type="term" value="F:fatty acyl-CoA hydrolase activity"/>
    <property type="evidence" value="ECO:0007669"/>
    <property type="project" value="UniProtKB-EC"/>
</dbReference>
<keyword evidence="10" id="KW-1185">Reference proteome</keyword>
<dbReference type="InterPro" id="IPR003736">
    <property type="entry name" value="PAAI_dom"/>
</dbReference>
<dbReference type="Gene3D" id="3.10.129.10">
    <property type="entry name" value="Hotdog Thioesterase"/>
    <property type="match status" value="1"/>
</dbReference>
<keyword evidence="1" id="KW-0378">Hydrolase</keyword>
<evidence type="ECO:0000313" key="9">
    <source>
        <dbReference type="EMBL" id="NYT48778.1"/>
    </source>
</evidence>
<dbReference type="SUPFAM" id="SSF54637">
    <property type="entry name" value="Thioesterase/thiol ester dehydrase-isomerase"/>
    <property type="match status" value="1"/>
</dbReference>
<dbReference type="EC" id="3.1.2.20" evidence="5"/>
<organism evidence="9 10">
    <name type="scientific">Parapusillimonas granuli</name>
    <dbReference type="NCBI Taxonomy" id="380911"/>
    <lineage>
        <taxon>Bacteria</taxon>
        <taxon>Pseudomonadati</taxon>
        <taxon>Pseudomonadota</taxon>
        <taxon>Betaproteobacteria</taxon>
        <taxon>Burkholderiales</taxon>
        <taxon>Alcaligenaceae</taxon>
        <taxon>Parapusillimonas</taxon>
    </lineage>
</organism>
<comment type="catalytic activity">
    <reaction evidence="2">
        <text>a fatty acyl-CoA + H2O = a fatty acid + CoA + H(+)</text>
        <dbReference type="Rhea" id="RHEA:16781"/>
        <dbReference type="ChEBI" id="CHEBI:15377"/>
        <dbReference type="ChEBI" id="CHEBI:15378"/>
        <dbReference type="ChEBI" id="CHEBI:28868"/>
        <dbReference type="ChEBI" id="CHEBI:57287"/>
        <dbReference type="ChEBI" id="CHEBI:77636"/>
        <dbReference type="EC" id="3.1.2.20"/>
    </reaction>
</comment>
<dbReference type="RefSeq" id="WP_180154092.1">
    <property type="nucleotide sequence ID" value="NZ_JACCEM010000003.1"/>
</dbReference>
<name>A0A853FVG2_9BURK</name>
<evidence type="ECO:0000256" key="2">
    <source>
        <dbReference type="ARBA" id="ARBA00035880"/>
    </source>
</evidence>
<proteinExistence type="inferred from homology"/>
<evidence type="ECO:0000256" key="4">
    <source>
        <dbReference type="ARBA" id="ARBA00038381"/>
    </source>
</evidence>
<dbReference type="CDD" id="cd03443">
    <property type="entry name" value="PaaI_thioesterase"/>
    <property type="match status" value="1"/>
</dbReference>
<evidence type="ECO:0000256" key="1">
    <source>
        <dbReference type="ARBA" id="ARBA00022801"/>
    </source>
</evidence>
<evidence type="ECO:0000256" key="3">
    <source>
        <dbReference type="ARBA" id="ARBA00036002"/>
    </source>
</evidence>
<dbReference type="Proteomes" id="UP000559809">
    <property type="component" value="Unassembled WGS sequence"/>
</dbReference>
<gene>
    <name evidence="9" type="ORF">H0A72_05595</name>
</gene>
<evidence type="ECO:0000259" key="8">
    <source>
        <dbReference type="Pfam" id="PF03061"/>
    </source>
</evidence>
<dbReference type="PANTHER" id="PTHR43240">
    <property type="entry name" value="1,4-DIHYDROXY-2-NAPHTHOYL-COA THIOESTERASE 1"/>
    <property type="match status" value="1"/>
</dbReference>
<dbReference type="EMBL" id="JACCEM010000003">
    <property type="protein sequence ID" value="NYT48778.1"/>
    <property type="molecule type" value="Genomic_DNA"/>
</dbReference>
<protein>
    <recommendedName>
        <fullName evidence="6">Medium/long-chain acyl-CoA thioesterase YigI</fullName>
        <ecNumber evidence="5">3.1.2.20</ecNumber>
    </recommendedName>
</protein>
<sequence>MNSLDIKEEAAGLPLENPYLEWLGVSLVEWRQGYAEIHLPMSGRLDNRSGRVHGGVICTLLDSVCGYCGQYAPPDEPPRRAVTLTLTTNFVDAAQGDMLIAKGHVQKQGRSVYFSQGEVWSGGRLIATATGTFKYMR</sequence>
<comment type="catalytic activity">
    <reaction evidence="7">
        <text>a medium-chain fatty acyl-CoA + H2O = a medium-chain fatty acid + CoA + H(+)</text>
        <dbReference type="Rhea" id="RHEA:68184"/>
        <dbReference type="ChEBI" id="CHEBI:15377"/>
        <dbReference type="ChEBI" id="CHEBI:15378"/>
        <dbReference type="ChEBI" id="CHEBI:57287"/>
        <dbReference type="ChEBI" id="CHEBI:59558"/>
        <dbReference type="ChEBI" id="CHEBI:90546"/>
    </reaction>
</comment>
<feature type="domain" description="Thioesterase" evidence="8">
    <location>
        <begin position="50"/>
        <end position="124"/>
    </location>
</feature>
<comment type="catalytic activity">
    <reaction evidence="3">
        <text>a long-chain fatty acyl-CoA + H2O = a long-chain fatty acid + CoA + H(+)</text>
        <dbReference type="Rhea" id="RHEA:67680"/>
        <dbReference type="ChEBI" id="CHEBI:15377"/>
        <dbReference type="ChEBI" id="CHEBI:15378"/>
        <dbReference type="ChEBI" id="CHEBI:57287"/>
        <dbReference type="ChEBI" id="CHEBI:57560"/>
        <dbReference type="ChEBI" id="CHEBI:83139"/>
    </reaction>
</comment>
<dbReference type="AlphaFoldDB" id="A0A853FVG2"/>
<evidence type="ECO:0000256" key="5">
    <source>
        <dbReference type="ARBA" id="ARBA00038894"/>
    </source>
</evidence>
<comment type="similarity">
    <text evidence="4">Belongs to the YigI thioesterase family.</text>
</comment>
<evidence type="ECO:0000256" key="7">
    <source>
        <dbReference type="ARBA" id="ARBA00048062"/>
    </source>
</evidence>
<accession>A0A853FVG2</accession>
<evidence type="ECO:0000313" key="10">
    <source>
        <dbReference type="Proteomes" id="UP000559809"/>
    </source>
</evidence>
<reference evidence="9 10" key="1">
    <citation type="submission" date="2020-07" db="EMBL/GenBank/DDBJ databases">
        <title>Taxonomic revisions and descriptions of new bacterial species based on genomic comparisons in the high-G+C-content subgroup of the family Alcaligenaceae.</title>
        <authorList>
            <person name="Szabo A."/>
            <person name="Felfoldi T."/>
        </authorList>
    </citation>
    <scope>NUCLEOTIDE SEQUENCE [LARGE SCALE GENOMIC DNA]</scope>
    <source>
        <strain evidence="9 10">LMG 24012</strain>
    </source>
</reference>
<dbReference type="PANTHER" id="PTHR43240:SF20">
    <property type="entry name" value="MEDIUM_LONG-CHAIN ACYL-COA THIOESTERASE YIGI"/>
    <property type="match status" value="1"/>
</dbReference>
<comment type="caution">
    <text evidence="9">The sequence shown here is derived from an EMBL/GenBank/DDBJ whole genome shotgun (WGS) entry which is preliminary data.</text>
</comment>
<dbReference type="Pfam" id="PF03061">
    <property type="entry name" value="4HBT"/>
    <property type="match status" value="1"/>
</dbReference>
<evidence type="ECO:0000256" key="6">
    <source>
        <dbReference type="ARBA" id="ARBA00040062"/>
    </source>
</evidence>
<dbReference type="InterPro" id="IPR006683">
    <property type="entry name" value="Thioestr_dom"/>
</dbReference>
<dbReference type="NCBIfam" id="TIGR00369">
    <property type="entry name" value="unchar_dom_1"/>
    <property type="match status" value="1"/>
</dbReference>
<dbReference type="InterPro" id="IPR029069">
    <property type="entry name" value="HotDog_dom_sf"/>
</dbReference>